<dbReference type="AlphaFoldDB" id="A0A238C3A8"/>
<feature type="region of interest" description="Disordered" evidence="1">
    <location>
        <begin position="151"/>
        <end position="247"/>
    </location>
</feature>
<evidence type="ECO:0000256" key="1">
    <source>
        <dbReference type="SAM" id="MobiDB-lite"/>
    </source>
</evidence>
<feature type="compositionally biased region" description="Low complexity" evidence="1">
    <location>
        <begin position="284"/>
        <end position="298"/>
    </location>
</feature>
<keyword evidence="3" id="KW-1185">Reference proteome</keyword>
<feature type="region of interest" description="Disordered" evidence="1">
    <location>
        <begin position="281"/>
        <end position="305"/>
    </location>
</feature>
<organism evidence="2 3">
    <name type="scientific">Onchocerca flexuosa</name>
    <dbReference type="NCBI Taxonomy" id="387005"/>
    <lineage>
        <taxon>Eukaryota</taxon>
        <taxon>Metazoa</taxon>
        <taxon>Ecdysozoa</taxon>
        <taxon>Nematoda</taxon>
        <taxon>Chromadorea</taxon>
        <taxon>Rhabditida</taxon>
        <taxon>Spirurina</taxon>
        <taxon>Spiruromorpha</taxon>
        <taxon>Filarioidea</taxon>
        <taxon>Onchocercidae</taxon>
        <taxon>Onchocerca</taxon>
    </lineage>
</organism>
<feature type="compositionally biased region" description="Low complexity" evidence="1">
    <location>
        <begin position="185"/>
        <end position="194"/>
    </location>
</feature>
<sequence length="465" mass="52886">MTQRAYEAVTCSSARGDHADDVDDATTDDELHSEYRITYPGSDNFISKSMDDLNIQNPIQESNEKSILGQSNAQCVSCPQLSTKDSAQLQFDDSVIKQSNGTRRFFFNKVSPVASGSSSLNTINEAIPEMNEENTSDYDMDSLEEIASVEILSSSPRSRDSSRSFTTNNSTEIKSTDFETRSYASNNSSSSNSSRVNTPPPIKQSMQAKQYVSRSAIHGMDISEIQNETRTSGNRKSYHYGAEGHKREKKLKHLEEQNHRDSDNIHSIRFNKVNSGSIQKYESRSSCSGSSRSSQESSVLNTSSYKDKNRSTITDMDNFADIKCHVDDFAKSEQFDVLWHPMLERKNLLADFGNDSNKTKLDGKKCFKNVAVQTVHLEQNCDLLPMFTPLLLKDIEENMKEMNEREVLSTIIQTHVNLIRRQAQREKRMLEEWDSAISDLEERCQFVNFERLKLLLHSNDYFYTS</sequence>
<name>A0A238C3A8_9BILA</name>
<gene>
    <name evidence="2" type="ORF">X798_01124</name>
</gene>
<feature type="compositionally biased region" description="Polar residues" evidence="1">
    <location>
        <begin position="204"/>
        <end position="213"/>
    </location>
</feature>
<evidence type="ECO:0000313" key="2">
    <source>
        <dbReference type="EMBL" id="OZC11943.1"/>
    </source>
</evidence>
<dbReference type="OrthoDB" id="5857738at2759"/>
<accession>A0A238C3A8</accession>
<protein>
    <submittedName>
        <fullName evidence="2">Uncharacterized protein</fullName>
    </submittedName>
</protein>
<dbReference type="Proteomes" id="UP000242913">
    <property type="component" value="Unassembled WGS sequence"/>
</dbReference>
<dbReference type="EMBL" id="KZ269979">
    <property type="protein sequence ID" value="OZC11943.1"/>
    <property type="molecule type" value="Genomic_DNA"/>
</dbReference>
<feature type="compositionally biased region" description="Polar residues" evidence="1">
    <location>
        <begin position="224"/>
        <end position="235"/>
    </location>
</feature>
<reference evidence="2 3" key="1">
    <citation type="submission" date="2015-12" db="EMBL/GenBank/DDBJ databases">
        <title>Draft genome of the nematode, Onchocerca flexuosa.</title>
        <authorList>
            <person name="Mitreva M."/>
        </authorList>
    </citation>
    <scope>NUCLEOTIDE SEQUENCE [LARGE SCALE GENOMIC DNA]</scope>
    <source>
        <strain evidence="2">Red Deer</strain>
    </source>
</reference>
<proteinExistence type="predicted"/>
<evidence type="ECO:0000313" key="3">
    <source>
        <dbReference type="Proteomes" id="UP000242913"/>
    </source>
</evidence>